<dbReference type="GO" id="GO:0032974">
    <property type="term" value="P:amino acid transmembrane export from vacuole"/>
    <property type="evidence" value="ECO:0007669"/>
    <property type="project" value="InterPro"/>
</dbReference>
<dbReference type="InterPro" id="IPR036259">
    <property type="entry name" value="MFS_trans_sf"/>
</dbReference>
<feature type="transmembrane region" description="Helical" evidence="9">
    <location>
        <begin position="442"/>
        <end position="461"/>
    </location>
</feature>
<comment type="similarity">
    <text evidence="2 9">Belongs to the ATG22 family.</text>
</comment>
<feature type="transmembrane region" description="Helical" evidence="9">
    <location>
        <begin position="74"/>
        <end position="97"/>
    </location>
</feature>
<dbReference type="GO" id="GO:0006914">
    <property type="term" value="P:autophagy"/>
    <property type="evidence" value="ECO:0007669"/>
    <property type="project" value="UniProtKB-KW"/>
</dbReference>
<dbReference type="STRING" id="796925.A0A137P5R6"/>
<feature type="non-terminal residue" evidence="11">
    <location>
        <position position="472"/>
    </location>
</feature>
<dbReference type="PANTHER" id="PTHR23519:SF1">
    <property type="entry name" value="AUTOPHAGY-RELATED PROTEIN 22"/>
    <property type="match status" value="1"/>
</dbReference>
<feature type="non-terminal residue" evidence="11">
    <location>
        <position position="1"/>
    </location>
</feature>
<keyword evidence="4 9" id="KW-0926">Vacuole</keyword>
<keyword evidence="3 9" id="KW-0813">Transport</keyword>
<dbReference type="InterPro" id="IPR050495">
    <property type="entry name" value="ATG22/LtaA_families"/>
</dbReference>
<dbReference type="OMA" id="TIFMEDK"/>
<proteinExistence type="inferred from homology"/>
<keyword evidence="7 9" id="KW-1133">Transmembrane helix</keyword>
<dbReference type="Pfam" id="PF11700">
    <property type="entry name" value="ATG22"/>
    <property type="match status" value="1"/>
</dbReference>
<dbReference type="PANTHER" id="PTHR23519">
    <property type="entry name" value="AUTOPHAGY-RELATED PROTEIN 22"/>
    <property type="match status" value="1"/>
</dbReference>
<dbReference type="AlphaFoldDB" id="A0A137P5R6"/>
<evidence type="ECO:0000313" key="11">
    <source>
        <dbReference type="EMBL" id="KXN70271.1"/>
    </source>
</evidence>
<evidence type="ECO:0000256" key="6">
    <source>
        <dbReference type="ARBA" id="ARBA00022970"/>
    </source>
</evidence>
<keyword evidence="8 9" id="KW-0472">Membrane</keyword>
<dbReference type="EMBL" id="KQ964507">
    <property type="protein sequence ID" value="KXN70271.1"/>
    <property type="molecule type" value="Genomic_DNA"/>
</dbReference>
<dbReference type="CDD" id="cd17483">
    <property type="entry name" value="MFS_Atg22_like"/>
    <property type="match status" value="1"/>
</dbReference>
<name>A0A137P5R6_CONC2</name>
<evidence type="ECO:0000313" key="12">
    <source>
        <dbReference type="Proteomes" id="UP000070444"/>
    </source>
</evidence>
<dbReference type="SUPFAM" id="SSF103473">
    <property type="entry name" value="MFS general substrate transporter"/>
    <property type="match status" value="1"/>
</dbReference>
<reference evidence="11 12" key="1">
    <citation type="journal article" date="2015" name="Genome Biol. Evol.">
        <title>Phylogenomic analyses indicate that early fungi evolved digesting cell walls of algal ancestors of land plants.</title>
        <authorList>
            <person name="Chang Y."/>
            <person name="Wang S."/>
            <person name="Sekimoto S."/>
            <person name="Aerts A.L."/>
            <person name="Choi C."/>
            <person name="Clum A."/>
            <person name="LaButti K.M."/>
            <person name="Lindquist E.A."/>
            <person name="Yee Ngan C."/>
            <person name="Ohm R.A."/>
            <person name="Salamov A.A."/>
            <person name="Grigoriev I.V."/>
            <person name="Spatafora J.W."/>
            <person name="Berbee M.L."/>
        </authorList>
    </citation>
    <scope>NUCLEOTIDE SEQUENCE [LARGE SCALE GENOMIC DNA]</scope>
    <source>
        <strain evidence="11 12">NRRL 28638</strain>
    </source>
</reference>
<feature type="transmembrane region" description="Helical" evidence="9">
    <location>
        <begin position="12"/>
        <end position="35"/>
    </location>
</feature>
<evidence type="ECO:0000256" key="1">
    <source>
        <dbReference type="ARBA" id="ARBA00004127"/>
    </source>
</evidence>
<feature type="domain" description="Major facilitator superfamily (MFS) profile" evidence="10">
    <location>
        <begin position="278"/>
        <end position="472"/>
    </location>
</feature>
<dbReference type="Gene3D" id="1.20.1250.20">
    <property type="entry name" value="MFS general substrate transporter like domains"/>
    <property type="match status" value="1"/>
</dbReference>
<dbReference type="GO" id="GO:0005774">
    <property type="term" value="C:vacuolar membrane"/>
    <property type="evidence" value="ECO:0007669"/>
    <property type="project" value="UniProtKB-SubCell"/>
</dbReference>
<feature type="transmembrane region" description="Helical" evidence="9">
    <location>
        <begin position="106"/>
        <end position="124"/>
    </location>
</feature>
<evidence type="ECO:0000256" key="9">
    <source>
        <dbReference type="RuleBase" id="RU363073"/>
    </source>
</evidence>
<dbReference type="GO" id="GO:0012505">
    <property type="term" value="C:endomembrane system"/>
    <property type="evidence" value="ECO:0007669"/>
    <property type="project" value="UniProtKB-SubCell"/>
</dbReference>
<evidence type="ECO:0000256" key="4">
    <source>
        <dbReference type="ARBA" id="ARBA00022554"/>
    </source>
</evidence>
<dbReference type="InterPro" id="IPR044738">
    <property type="entry name" value="Atg22"/>
</dbReference>
<keyword evidence="9" id="KW-0072">Autophagy</keyword>
<protein>
    <recommendedName>
        <fullName evidence="9">Autophagy-related protein</fullName>
    </recommendedName>
</protein>
<keyword evidence="12" id="KW-1185">Reference proteome</keyword>
<sequence length="472" mass="51617">TTPVTKYERWGFYAYGFGSEPFAAVVMSVCAPVMLEGLTALVSTNDITGKPCGTHDDSNCSFYIGKAKLNPTSFALYVTAISVAIQAIVFVGVSALADHGNSRKRLLLGTGLITALCCIAYLGVINRNLYGLAAIITIIGNVSFGASYVFYYAYLPTLTQNDQEVLDAKVNGTSEEDFTRIVERVGNKLSSLGFAWGYGGAIIALAITAGISIAMGDSEYSLQIAAAINGVWYFVGIAVTWKWLAPRPGPPLPQGESYLTYSWKCMFHTLCEAPKLSQAFIVLLSWFLLSDGLATVVHVAVLFAKTEMGFTTFEIFLIAFIAPLAAGIGCVFWLQVQRIFKLRTKTMVIILNALYMILPVIGVISIYTKALHTKAELYVFGAYHGFLLGALQSFYRTMFAEMLPAGKESQFFGLYQITDKGSSWMGPLVVGAITEKTRQIRFGFYFLLCSFAIPFVLNLLVDVHKGIRQAKE</sequence>
<comment type="subcellular location">
    <subcellularLocation>
        <location evidence="1">Endomembrane system</location>
        <topology evidence="1">Multi-pass membrane protein</topology>
    </subcellularLocation>
    <subcellularLocation>
        <location evidence="9">Vacuole membrane</location>
        <topology evidence="9">Multi-pass membrane protein</topology>
    </subcellularLocation>
</comment>
<evidence type="ECO:0000256" key="3">
    <source>
        <dbReference type="ARBA" id="ARBA00022448"/>
    </source>
</evidence>
<dbReference type="InterPro" id="IPR024671">
    <property type="entry name" value="Atg22-like"/>
</dbReference>
<feature type="transmembrane region" description="Helical" evidence="9">
    <location>
        <begin position="280"/>
        <end position="303"/>
    </location>
</feature>
<evidence type="ECO:0000259" key="10">
    <source>
        <dbReference type="PROSITE" id="PS50850"/>
    </source>
</evidence>
<feature type="transmembrane region" description="Helical" evidence="9">
    <location>
        <begin position="348"/>
        <end position="371"/>
    </location>
</feature>
<evidence type="ECO:0000256" key="5">
    <source>
        <dbReference type="ARBA" id="ARBA00022692"/>
    </source>
</evidence>
<feature type="transmembrane region" description="Helical" evidence="9">
    <location>
        <begin position="220"/>
        <end position="244"/>
    </location>
</feature>
<accession>A0A137P5R6</accession>
<dbReference type="OrthoDB" id="192733at2759"/>
<evidence type="ECO:0000256" key="7">
    <source>
        <dbReference type="ARBA" id="ARBA00022989"/>
    </source>
</evidence>
<gene>
    <name evidence="11" type="ORF">CONCODRAFT_27012</name>
</gene>
<evidence type="ECO:0000256" key="2">
    <source>
        <dbReference type="ARBA" id="ARBA00006978"/>
    </source>
</evidence>
<organism evidence="11 12">
    <name type="scientific">Conidiobolus coronatus (strain ATCC 28846 / CBS 209.66 / NRRL 28638)</name>
    <name type="common">Delacroixia coronata</name>
    <dbReference type="NCBI Taxonomy" id="796925"/>
    <lineage>
        <taxon>Eukaryota</taxon>
        <taxon>Fungi</taxon>
        <taxon>Fungi incertae sedis</taxon>
        <taxon>Zoopagomycota</taxon>
        <taxon>Entomophthoromycotina</taxon>
        <taxon>Entomophthoromycetes</taxon>
        <taxon>Entomophthorales</taxon>
        <taxon>Ancylistaceae</taxon>
        <taxon>Conidiobolus</taxon>
    </lineage>
</organism>
<dbReference type="Proteomes" id="UP000070444">
    <property type="component" value="Unassembled WGS sequence"/>
</dbReference>
<feature type="transmembrane region" description="Helical" evidence="9">
    <location>
        <begin position="315"/>
        <end position="336"/>
    </location>
</feature>
<feature type="transmembrane region" description="Helical" evidence="9">
    <location>
        <begin position="194"/>
        <end position="214"/>
    </location>
</feature>
<dbReference type="PROSITE" id="PS50850">
    <property type="entry name" value="MFS"/>
    <property type="match status" value="1"/>
</dbReference>
<keyword evidence="5 9" id="KW-0812">Transmembrane</keyword>
<feature type="transmembrane region" description="Helical" evidence="9">
    <location>
        <begin position="130"/>
        <end position="154"/>
    </location>
</feature>
<dbReference type="GO" id="GO:0022857">
    <property type="term" value="F:transmembrane transporter activity"/>
    <property type="evidence" value="ECO:0007669"/>
    <property type="project" value="InterPro"/>
</dbReference>
<keyword evidence="6 9" id="KW-0029">Amino-acid transport</keyword>
<feature type="transmembrane region" description="Helical" evidence="9">
    <location>
        <begin position="377"/>
        <end position="395"/>
    </location>
</feature>
<comment type="function">
    <text evidence="9">Vacuolar effluxer which mediate the efflux of amino acids resulting from autophagic degradation. The release of autophagic amino acids allows the maintenance of protein synthesis and viability during nitrogen starvation.</text>
</comment>
<dbReference type="InterPro" id="IPR020846">
    <property type="entry name" value="MFS_dom"/>
</dbReference>
<evidence type="ECO:0000256" key="8">
    <source>
        <dbReference type="ARBA" id="ARBA00023136"/>
    </source>
</evidence>